<evidence type="ECO:0000313" key="1">
    <source>
        <dbReference type="EMBL" id="KAG8222727.1"/>
    </source>
</evidence>
<dbReference type="Proteomes" id="UP000792457">
    <property type="component" value="Unassembled WGS sequence"/>
</dbReference>
<name>A0A8K0NV21_LADFU</name>
<organism evidence="1 2">
    <name type="scientific">Ladona fulva</name>
    <name type="common">Scarce chaser dragonfly</name>
    <name type="synonym">Libellula fulva</name>
    <dbReference type="NCBI Taxonomy" id="123851"/>
    <lineage>
        <taxon>Eukaryota</taxon>
        <taxon>Metazoa</taxon>
        <taxon>Ecdysozoa</taxon>
        <taxon>Arthropoda</taxon>
        <taxon>Hexapoda</taxon>
        <taxon>Insecta</taxon>
        <taxon>Pterygota</taxon>
        <taxon>Palaeoptera</taxon>
        <taxon>Odonata</taxon>
        <taxon>Epiprocta</taxon>
        <taxon>Anisoptera</taxon>
        <taxon>Libelluloidea</taxon>
        <taxon>Libellulidae</taxon>
        <taxon>Ladona</taxon>
    </lineage>
</organism>
<keyword evidence="2" id="KW-1185">Reference proteome</keyword>
<gene>
    <name evidence="1" type="ORF">J437_LFUL008122</name>
</gene>
<reference evidence="1" key="1">
    <citation type="submission" date="2013-04" db="EMBL/GenBank/DDBJ databases">
        <authorList>
            <person name="Qu J."/>
            <person name="Murali S.C."/>
            <person name="Bandaranaike D."/>
            <person name="Bellair M."/>
            <person name="Blankenburg K."/>
            <person name="Chao H."/>
            <person name="Dinh H."/>
            <person name="Doddapaneni H."/>
            <person name="Downs B."/>
            <person name="Dugan-Rocha S."/>
            <person name="Elkadiri S."/>
            <person name="Gnanaolivu R.D."/>
            <person name="Hernandez B."/>
            <person name="Javaid M."/>
            <person name="Jayaseelan J.C."/>
            <person name="Lee S."/>
            <person name="Li M."/>
            <person name="Ming W."/>
            <person name="Munidasa M."/>
            <person name="Muniz J."/>
            <person name="Nguyen L."/>
            <person name="Ongeri F."/>
            <person name="Osuji N."/>
            <person name="Pu L.-L."/>
            <person name="Puazo M."/>
            <person name="Qu C."/>
            <person name="Quiroz J."/>
            <person name="Raj R."/>
            <person name="Weissenberger G."/>
            <person name="Xin Y."/>
            <person name="Zou X."/>
            <person name="Han Y."/>
            <person name="Richards S."/>
            <person name="Worley K."/>
            <person name="Muzny D."/>
            <person name="Gibbs R."/>
        </authorList>
    </citation>
    <scope>NUCLEOTIDE SEQUENCE</scope>
    <source>
        <strain evidence="1">Sampled in the wild</strain>
    </source>
</reference>
<comment type="caution">
    <text evidence="1">The sequence shown here is derived from an EMBL/GenBank/DDBJ whole genome shotgun (WGS) entry which is preliminary data.</text>
</comment>
<evidence type="ECO:0000313" key="2">
    <source>
        <dbReference type="Proteomes" id="UP000792457"/>
    </source>
</evidence>
<reference evidence="1" key="2">
    <citation type="submission" date="2017-10" db="EMBL/GenBank/DDBJ databases">
        <title>Ladona fulva Genome sequencing and assembly.</title>
        <authorList>
            <person name="Murali S."/>
            <person name="Richards S."/>
            <person name="Bandaranaike D."/>
            <person name="Bellair M."/>
            <person name="Blankenburg K."/>
            <person name="Chao H."/>
            <person name="Dinh H."/>
            <person name="Doddapaneni H."/>
            <person name="Dugan-Rocha S."/>
            <person name="Elkadiri S."/>
            <person name="Gnanaolivu R."/>
            <person name="Hernandez B."/>
            <person name="Skinner E."/>
            <person name="Javaid M."/>
            <person name="Lee S."/>
            <person name="Li M."/>
            <person name="Ming W."/>
            <person name="Munidasa M."/>
            <person name="Muniz J."/>
            <person name="Nguyen L."/>
            <person name="Hughes D."/>
            <person name="Osuji N."/>
            <person name="Pu L.-L."/>
            <person name="Puazo M."/>
            <person name="Qu C."/>
            <person name="Quiroz J."/>
            <person name="Raj R."/>
            <person name="Weissenberger G."/>
            <person name="Xin Y."/>
            <person name="Zou X."/>
            <person name="Han Y."/>
            <person name="Worley K."/>
            <person name="Muzny D."/>
            <person name="Gibbs R."/>
        </authorList>
    </citation>
    <scope>NUCLEOTIDE SEQUENCE</scope>
    <source>
        <strain evidence="1">Sampled in the wild</strain>
    </source>
</reference>
<proteinExistence type="predicted"/>
<sequence length="72" mass="8208">MEGIEGLIRSRRNGKLLFPLGKTCAMEENQRTTYDSVMEEGGLFREITDCFLKTKQEASGFPSWCQTLDKSK</sequence>
<accession>A0A8K0NV21</accession>
<dbReference type="AlphaFoldDB" id="A0A8K0NV21"/>
<dbReference type="EMBL" id="KZ308143">
    <property type="protein sequence ID" value="KAG8222727.1"/>
    <property type="molecule type" value="Genomic_DNA"/>
</dbReference>
<dbReference type="OrthoDB" id="8196304at2759"/>
<protein>
    <submittedName>
        <fullName evidence="1">Uncharacterized protein</fullName>
    </submittedName>
</protein>